<comment type="caution">
    <text evidence="2">The sequence shown here is derived from an EMBL/GenBank/DDBJ whole genome shotgun (WGS) entry which is preliminary data.</text>
</comment>
<reference evidence="2" key="1">
    <citation type="submission" date="2024-05" db="EMBL/GenBank/DDBJ databases">
        <title>30 novel species of actinomycetes from the DSMZ collection.</title>
        <authorList>
            <person name="Nouioui I."/>
        </authorList>
    </citation>
    <scope>NUCLEOTIDE SEQUENCE</scope>
    <source>
        <strain evidence="2">DSM 41529</strain>
    </source>
</reference>
<name>A0ABU2X7G3_9ACTN</name>
<evidence type="ECO:0000313" key="3">
    <source>
        <dbReference type="Proteomes" id="UP001180754"/>
    </source>
</evidence>
<organism evidence="2 3">
    <name type="scientific">Streptomyces lonegramiae</name>
    <dbReference type="NCBI Taxonomy" id="3075524"/>
    <lineage>
        <taxon>Bacteria</taxon>
        <taxon>Bacillati</taxon>
        <taxon>Actinomycetota</taxon>
        <taxon>Actinomycetes</taxon>
        <taxon>Kitasatosporales</taxon>
        <taxon>Streptomycetaceae</taxon>
        <taxon>Streptomyces</taxon>
    </lineage>
</organism>
<dbReference type="PANTHER" id="PTHR42686:SF1">
    <property type="entry name" value="GH17980P-RELATED"/>
    <property type="match status" value="1"/>
</dbReference>
<accession>A0ABU2X7G3</accession>
<sequence length="321" mass="34190">MRVLGRSGVPVTALSFGSAAIGHLFTPVTDEQAYATVDAAWDTGIRYFDTAPHYGAGLAERRLGRALRTRARDSYVISTKAGRLLEPAEPGRDGRPAHRGVWDFSAAGVRRSIEDSLARLGLDRVDIVYLHDPDDHAEQAFREGYPELERLRGEGVVGAIGAGMNQAGMLTRFVRDTDVDAVLCAGRYTLLDQRAALALLPAARERGTSVVIGGVYNSGVLADPRPGATYDYAAVPPDLLDRARRMRAVAERHGATLRAAALAFSAAPEPVASVLVGARSPGEVADAAVQFRASVPADLWRELCAEGLLPEDVPTPGPRGS</sequence>
<dbReference type="CDD" id="cd19152">
    <property type="entry name" value="AKR_AKR15A"/>
    <property type="match status" value="1"/>
</dbReference>
<evidence type="ECO:0000259" key="1">
    <source>
        <dbReference type="Pfam" id="PF00248"/>
    </source>
</evidence>
<keyword evidence="3" id="KW-1185">Reference proteome</keyword>
<dbReference type="EMBL" id="JAVRFD010000001">
    <property type="protein sequence ID" value="MDT0541846.1"/>
    <property type="molecule type" value="Genomic_DNA"/>
</dbReference>
<dbReference type="Proteomes" id="UP001180754">
    <property type="component" value="Unassembled WGS sequence"/>
</dbReference>
<dbReference type="Pfam" id="PF00248">
    <property type="entry name" value="Aldo_ket_red"/>
    <property type="match status" value="1"/>
</dbReference>
<dbReference type="InterPro" id="IPR020471">
    <property type="entry name" value="AKR"/>
</dbReference>
<gene>
    <name evidence="2" type="ORF">RND15_03815</name>
</gene>
<dbReference type="PANTHER" id="PTHR42686">
    <property type="entry name" value="GH17980P-RELATED"/>
    <property type="match status" value="1"/>
</dbReference>
<evidence type="ECO:0000313" key="2">
    <source>
        <dbReference type="EMBL" id="MDT0541846.1"/>
    </source>
</evidence>
<dbReference type="InterPro" id="IPR023210">
    <property type="entry name" value="NADP_OxRdtase_dom"/>
</dbReference>
<proteinExistence type="predicted"/>
<dbReference type="Gene3D" id="3.20.20.100">
    <property type="entry name" value="NADP-dependent oxidoreductase domain"/>
    <property type="match status" value="1"/>
</dbReference>
<protein>
    <submittedName>
        <fullName evidence="2">Aldo/keto reductase</fullName>
    </submittedName>
</protein>
<feature type="domain" description="NADP-dependent oxidoreductase" evidence="1">
    <location>
        <begin position="14"/>
        <end position="288"/>
    </location>
</feature>
<dbReference type="SUPFAM" id="SSF51430">
    <property type="entry name" value="NAD(P)-linked oxidoreductase"/>
    <property type="match status" value="1"/>
</dbReference>
<dbReference type="InterPro" id="IPR036812">
    <property type="entry name" value="NAD(P)_OxRdtase_dom_sf"/>
</dbReference>